<feature type="transmembrane region" description="Helical" evidence="9">
    <location>
        <begin position="212"/>
        <end position="236"/>
    </location>
</feature>
<keyword evidence="6 8" id="KW-0675">Receptor</keyword>
<keyword evidence="4 8" id="KW-0297">G-protein coupled receptor</keyword>
<name>A0A193KUH9_SCHMD</name>
<evidence type="ECO:0000256" key="6">
    <source>
        <dbReference type="ARBA" id="ARBA00023170"/>
    </source>
</evidence>
<dbReference type="Gene3D" id="1.20.1070.10">
    <property type="entry name" value="Rhodopsin 7-helix transmembrane proteins"/>
    <property type="match status" value="1"/>
</dbReference>
<feature type="transmembrane region" description="Helical" evidence="9">
    <location>
        <begin position="86"/>
        <end position="114"/>
    </location>
</feature>
<feature type="transmembrane region" description="Helical" evidence="9">
    <location>
        <begin position="165"/>
        <end position="185"/>
    </location>
</feature>
<feature type="transmembrane region" description="Helical" evidence="9">
    <location>
        <begin position="126"/>
        <end position="144"/>
    </location>
</feature>
<dbReference type="PROSITE" id="PS50262">
    <property type="entry name" value="G_PROTEIN_RECEP_F1_2"/>
    <property type="match status" value="1"/>
</dbReference>
<dbReference type="OrthoDB" id="10037617at2759"/>
<reference evidence="11" key="1">
    <citation type="journal article" date="2016" name="PLoS Biol.">
        <title>GPCRs Direct Germline Development and Somatic Gonad Function in Planarians.</title>
        <authorList>
            <person name="Saberi A."/>
            <person name="Jamal A."/>
            <person name="Beets I."/>
            <person name="Schoofs L."/>
            <person name="Newmark P.A."/>
        </authorList>
    </citation>
    <scope>NUCLEOTIDE SEQUENCE</scope>
</reference>
<proteinExistence type="evidence at transcript level"/>
<dbReference type="SUPFAM" id="SSF81321">
    <property type="entry name" value="Family A G protein-coupled receptor-like"/>
    <property type="match status" value="1"/>
</dbReference>
<organism evidence="11">
    <name type="scientific">Schmidtea mediterranea</name>
    <name type="common">Freshwater planarian flatworm</name>
    <dbReference type="NCBI Taxonomy" id="79327"/>
    <lineage>
        <taxon>Eukaryota</taxon>
        <taxon>Metazoa</taxon>
        <taxon>Spiralia</taxon>
        <taxon>Lophotrochozoa</taxon>
        <taxon>Platyhelminthes</taxon>
        <taxon>Rhabditophora</taxon>
        <taxon>Seriata</taxon>
        <taxon>Tricladida</taxon>
        <taxon>Continenticola</taxon>
        <taxon>Geoplanoidea</taxon>
        <taxon>Dugesiidae</taxon>
        <taxon>Schmidtea</taxon>
    </lineage>
</organism>
<dbReference type="InterPro" id="IPR000276">
    <property type="entry name" value="GPCR_Rhodpsn"/>
</dbReference>
<evidence type="ECO:0000256" key="5">
    <source>
        <dbReference type="ARBA" id="ARBA00023136"/>
    </source>
</evidence>
<dbReference type="InterPro" id="IPR017452">
    <property type="entry name" value="GPCR_Rhodpsn_7TM"/>
</dbReference>
<protein>
    <submittedName>
        <fullName evidence="11">GCR448</fullName>
    </submittedName>
</protein>
<keyword evidence="2 8" id="KW-0812">Transmembrane</keyword>
<accession>A0A193KUH9</accession>
<feature type="transmembrane region" description="Helical" evidence="9">
    <location>
        <begin position="272"/>
        <end position="294"/>
    </location>
</feature>
<evidence type="ECO:0000256" key="3">
    <source>
        <dbReference type="ARBA" id="ARBA00022989"/>
    </source>
</evidence>
<dbReference type="Pfam" id="PF00001">
    <property type="entry name" value="7tm_1"/>
    <property type="match status" value="1"/>
</dbReference>
<gene>
    <name evidence="11" type="primary">gcr448</name>
</gene>
<feature type="transmembrane region" description="Helical" evidence="9">
    <location>
        <begin position="52"/>
        <end position="74"/>
    </location>
</feature>
<dbReference type="PANTHER" id="PTHR45695:SF9">
    <property type="entry name" value="LEUCOKININ RECEPTOR"/>
    <property type="match status" value="1"/>
</dbReference>
<evidence type="ECO:0000313" key="11">
    <source>
        <dbReference type="EMBL" id="ANO39127.1"/>
    </source>
</evidence>
<keyword evidence="3 9" id="KW-1133">Transmembrane helix</keyword>
<dbReference type="PROSITE" id="PS00237">
    <property type="entry name" value="G_PROTEIN_RECEP_F1_1"/>
    <property type="match status" value="1"/>
</dbReference>
<evidence type="ECO:0000256" key="7">
    <source>
        <dbReference type="ARBA" id="ARBA00023224"/>
    </source>
</evidence>
<keyword evidence="5 9" id="KW-0472">Membrane</keyword>
<comment type="subcellular location">
    <subcellularLocation>
        <location evidence="1">Membrane</location>
        <topology evidence="1">Multi-pass membrane protein</topology>
    </subcellularLocation>
</comment>
<dbReference type="AlphaFoldDB" id="A0A193KUH9"/>
<dbReference type="PRINTS" id="PR00237">
    <property type="entry name" value="GPCRRHODOPSN"/>
</dbReference>
<dbReference type="PANTHER" id="PTHR45695">
    <property type="entry name" value="LEUCOKININ RECEPTOR-RELATED"/>
    <property type="match status" value="1"/>
</dbReference>
<evidence type="ECO:0000256" key="9">
    <source>
        <dbReference type="SAM" id="Phobius"/>
    </source>
</evidence>
<dbReference type="EMBL" id="KX018966">
    <property type="protein sequence ID" value="ANO39127.1"/>
    <property type="molecule type" value="mRNA"/>
</dbReference>
<comment type="similarity">
    <text evidence="8">Belongs to the G-protein coupled receptor 1 family.</text>
</comment>
<evidence type="ECO:0000256" key="8">
    <source>
        <dbReference type="RuleBase" id="RU000688"/>
    </source>
</evidence>
<evidence type="ECO:0000259" key="10">
    <source>
        <dbReference type="PROSITE" id="PS50262"/>
    </source>
</evidence>
<dbReference type="GO" id="GO:0004930">
    <property type="term" value="F:G protein-coupled receptor activity"/>
    <property type="evidence" value="ECO:0007669"/>
    <property type="project" value="UniProtKB-KW"/>
</dbReference>
<dbReference type="GO" id="GO:0005886">
    <property type="term" value="C:plasma membrane"/>
    <property type="evidence" value="ECO:0007669"/>
    <property type="project" value="TreeGrafter"/>
</dbReference>
<sequence length="358" mass="41999">MCCTLINTGKEYKDQLKHFCENITTFRDQICLNSKDSYAITFEISIFKLINLLFYIILFTVGIFGNLLILVCIFSLKHMRTISNMFLANLAISDLFIFLICQPLSLTTIIYSSWVFGEKFCKLQGLLQGTNLGVSILSLLGLNIERYVAVRKMRFGNQLYRRKLCIMYIIGIWCIAGSISLPLAFSTELKKGIDKKQYCLETWWGTIFWKQFYTIMLFLVLYAFPLLSMIILYYLILTKVKNSMKQQTFTTNHSTRNYVTRLRTQRTRISKVSTALVCLFTICWLPYHIVNIYADFQILNENQTKVYYLINYGYPIVQWLVYSNSAINPLSTIFISQKFRFAVFQVKQRRFNSRSTFQ</sequence>
<evidence type="ECO:0000256" key="4">
    <source>
        <dbReference type="ARBA" id="ARBA00023040"/>
    </source>
</evidence>
<evidence type="ECO:0000256" key="1">
    <source>
        <dbReference type="ARBA" id="ARBA00004141"/>
    </source>
</evidence>
<keyword evidence="7 8" id="KW-0807">Transducer</keyword>
<feature type="domain" description="G-protein coupled receptors family 1 profile" evidence="10">
    <location>
        <begin position="65"/>
        <end position="332"/>
    </location>
</feature>
<evidence type="ECO:0000256" key="2">
    <source>
        <dbReference type="ARBA" id="ARBA00022692"/>
    </source>
</evidence>